<dbReference type="Gene3D" id="3.40.50.2300">
    <property type="match status" value="1"/>
</dbReference>
<proteinExistence type="predicted"/>
<accession>A0A1G9KQ48</accession>
<sequence length="233" mass="24853">MTTGPDGLGPDTLRLVLVDDEPLVRHGLRLVLELDPTFAVLAEAGNGDEGVALTRRHRPDLVLVDIRMPGMDGIEVVRTIVADPALARTRALVLTTFADDRLLTDATRAGACGYLLKSMPPADIRAAVRSAATGQTAVAPQLVDRLLSEHARRPTGASPLLARLTERETQVLRELATGRSNSEIAALLYLGEGTVKTHVAAILRKLSVRDRTQAAVAAYELGLVRPGDAGLHN</sequence>
<dbReference type="PRINTS" id="PR00038">
    <property type="entry name" value="HTHLUXR"/>
</dbReference>
<keyword evidence="4" id="KW-0804">Transcription</keyword>
<feature type="modified residue" description="4-aspartylphosphate" evidence="5">
    <location>
        <position position="65"/>
    </location>
</feature>
<dbReference type="PROSITE" id="PS00622">
    <property type="entry name" value="HTH_LUXR_1"/>
    <property type="match status" value="1"/>
</dbReference>
<dbReference type="PROSITE" id="PS50110">
    <property type="entry name" value="RESPONSE_REGULATORY"/>
    <property type="match status" value="1"/>
</dbReference>
<name>A0A1G9KQ48_9ACTN</name>
<evidence type="ECO:0000256" key="4">
    <source>
        <dbReference type="ARBA" id="ARBA00023163"/>
    </source>
</evidence>
<evidence type="ECO:0000256" key="2">
    <source>
        <dbReference type="ARBA" id="ARBA00023015"/>
    </source>
</evidence>
<dbReference type="PANTHER" id="PTHR43214:SF24">
    <property type="entry name" value="TRANSCRIPTIONAL REGULATORY PROTEIN NARL-RELATED"/>
    <property type="match status" value="1"/>
</dbReference>
<organism evidence="8 9">
    <name type="scientific">Tessaracoccus oleiagri</name>
    <dbReference type="NCBI Taxonomy" id="686624"/>
    <lineage>
        <taxon>Bacteria</taxon>
        <taxon>Bacillati</taxon>
        <taxon>Actinomycetota</taxon>
        <taxon>Actinomycetes</taxon>
        <taxon>Propionibacteriales</taxon>
        <taxon>Propionibacteriaceae</taxon>
        <taxon>Tessaracoccus</taxon>
    </lineage>
</organism>
<dbReference type="Pfam" id="PF00196">
    <property type="entry name" value="GerE"/>
    <property type="match status" value="1"/>
</dbReference>
<dbReference type="InterPro" id="IPR016032">
    <property type="entry name" value="Sig_transdc_resp-reg_C-effctor"/>
</dbReference>
<keyword evidence="2" id="KW-0805">Transcription regulation</keyword>
<feature type="domain" description="HTH luxR-type" evidence="6">
    <location>
        <begin position="157"/>
        <end position="222"/>
    </location>
</feature>
<dbReference type="PANTHER" id="PTHR43214">
    <property type="entry name" value="TWO-COMPONENT RESPONSE REGULATOR"/>
    <property type="match status" value="1"/>
</dbReference>
<evidence type="ECO:0000259" key="7">
    <source>
        <dbReference type="PROSITE" id="PS50110"/>
    </source>
</evidence>
<keyword evidence="1 5" id="KW-0597">Phosphoprotein</keyword>
<dbReference type="InterPro" id="IPR000792">
    <property type="entry name" value="Tscrpt_reg_LuxR_C"/>
</dbReference>
<dbReference type="SMART" id="SM00448">
    <property type="entry name" value="REC"/>
    <property type="match status" value="1"/>
</dbReference>
<dbReference type="GO" id="GO:0000160">
    <property type="term" value="P:phosphorelay signal transduction system"/>
    <property type="evidence" value="ECO:0007669"/>
    <property type="project" value="InterPro"/>
</dbReference>
<evidence type="ECO:0000313" key="9">
    <source>
        <dbReference type="Proteomes" id="UP000199475"/>
    </source>
</evidence>
<dbReference type="CDD" id="cd17535">
    <property type="entry name" value="REC_NarL-like"/>
    <property type="match status" value="1"/>
</dbReference>
<keyword evidence="3" id="KW-0238">DNA-binding</keyword>
<dbReference type="AlphaFoldDB" id="A0A1G9KQ48"/>
<evidence type="ECO:0000256" key="5">
    <source>
        <dbReference type="PROSITE-ProRule" id="PRU00169"/>
    </source>
</evidence>
<reference evidence="8 9" key="1">
    <citation type="submission" date="2016-10" db="EMBL/GenBank/DDBJ databases">
        <authorList>
            <person name="de Groot N.N."/>
        </authorList>
    </citation>
    <scope>NUCLEOTIDE SEQUENCE [LARGE SCALE GENOMIC DNA]</scope>
    <source>
        <strain evidence="8 9">CGMCC 1.9159</strain>
    </source>
</reference>
<dbReference type="GO" id="GO:0003677">
    <property type="term" value="F:DNA binding"/>
    <property type="evidence" value="ECO:0007669"/>
    <property type="project" value="UniProtKB-KW"/>
</dbReference>
<dbReference type="Proteomes" id="UP000199475">
    <property type="component" value="Unassembled WGS sequence"/>
</dbReference>
<evidence type="ECO:0000256" key="1">
    <source>
        <dbReference type="ARBA" id="ARBA00022553"/>
    </source>
</evidence>
<evidence type="ECO:0000256" key="3">
    <source>
        <dbReference type="ARBA" id="ARBA00023125"/>
    </source>
</evidence>
<dbReference type="SMART" id="SM00421">
    <property type="entry name" value="HTH_LUXR"/>
    <property type="match status" value="1"/>
</dbReference>
<dbReference type="GO" id="GO:0006355">
    <property type="term" value="P:regulation of DNA-templated transcription"/>
    <property type="evidence" value="ECO:0007669"/>
    <property type="project" value="InterPro"/>
</dbReference>
<dbReference type="EMBL" id="FNGP01000003">
    <property type="protein sequence ID" value="SDL51868.1"/>
    <property type="molecule type" value="Genomic_DNA"/>
</dbReference>
<dbReference type="InterPro" id="IPR058245">
    <property type="entry name" value="NreC/VraR/RcsB-like_REC"/>
</dbReference>
<dbReference type="CDD" id="cd06170">
    <property type="entry name" value="LuxR_C_like"/>
    <property type="match status" value="1"/>
</dbReference>
<protein>
    <submittedName>
        <fullName evidence="8">Two component transcriptional regulator, LuxR family</fullName>
    </submittedName>
</protein>
<dbReference type="RefSeq" id="WP_093251145.1">
    <property type="nucleotide sequence ID" value="NZ_FNGP01000003.1"/>
</dbReference>
<dbReference type="InterPro" id="IPR039420">
    <property type="entry name" value="WalR-like"/>
</dbReference>
<dbReference type="STRING" id="686624.SAMN04488242_1774"/>
<dbReference type="OrthoDB" id="9808843at2"/>
<dbReference type="PROSITE" id="PS50043">
    <property type="entry name" value="HTH_LUXR_2"/>
    <property type="match status" value="1"/>
</dbReference>
<dbReference type="Pfam" id="PF00072">
    <property type="entry name" value="Response_reg"/>
    <property type="match status" value="1"/>
</dbReference>
<gene>
    <name evidence="8" type="ORF">SAMN04488242_1774</name>
</gene>
<dbReference type="SUPFAM" id="SSF52172">
    <property type="entry name" value="CheY-like"/>
    <property type="match status" value="1"/>
</dbReference>
<dbReference type="InterPro" id="IPR011006">
    <property type="entry name" value="CheY-like_superfamily"/>
</dbReference>
<feature type="domain" description="Response regulatory" evidence="7">
    <location>
        <begin position="14"/>
        <end position="132"/>
    </location>
</feature>
<evidence type="ECO:0000259" key="6">
    <source>
        <dbReference type="PROSITE" id="PS50043"/>
    </source>
</evidence>
<dbReference type="InterPro" id="IPR001789">
    <property type="entry name" value="Sig_transdc_resp-reg_receiver"/>
</dbReference>
<evidence type="ECO:0000313" key="8">
    <source>
        <dbReference type="EMBL" id="SDL51868.1"/>
    </source>
</evidence>
<keyword evidence="9" id="KW-1185">Reference proteome</keyword>
<dbReference type="SUPFAM" id="SSF46894">
    <property type="entry name" value="C-terminal effector domain of the bipartite response regulators"/>
    <property type="match status" value="1"/>
</dbReference>